<evidence type="ECO:0000259" key="20">
    <source>
        <dbReference type="PROSITE" id="PS51171"/>
    </source>
</evidence>
<dbReference type="InterPro" id="IPR045865">
    <property type="entry name" value="ACT-like_dom_sf"/>
</dbReference>
<dbReference type="RefSeq" id="WP_150356966.1">
    <property type="nucleotide sequence ID" value="NZ_JAJJPB010000008.1"/>
</dbReference>
<evidence type="ECO:0000256" key="16">
    <source>
        <dbReference type="ARBA" id="ARBA00031175"/>
    </source>
</evidence>
<evidence type="ECO:0000256" key="7">
    <source>
        <dbReference type="ARBA" id="ARBA00014401"/>
    </source>
</evidence>
<dbReference type="Gene3D" id="1.20.59.10">
    <property type="entry name" value="Chorismate mutase"/>
    <property type="match status" value="1"/>
</dbReference>
<evidence type="ECO:0000259" key="19">
    <source>
        <dbReference type="PROSITE" id="PS51168"/>
    </source>
</evidence>
<dbReference type="InterPro" id="IPR008242">
    <property type="entry name" value="Chor_mutase/pphenate_deHydtase"/>
</dbReference>
<feature type="domain" description="ACT" evidence="21">
    <location>
        <begin position="293"/>
        <end position="370"/>
    </location>
</feature>
<evidence type="ECO:0000256" key="12">
    <source>
        <dbReference type="ARBA" id="ARBA00023222"/>
    </source>
</evidence>
<comment type="pathway">
    <text evidence="4">Amino-acid biosynthesis; L-phenylalanine biosynthesis; phenylpyruvate from prephenate: step 1/1.</text>
</comment>
<evidence type="ECO:0000256" key="1">
    <source>
        <dbReference type="ARBA" id="ARBA00000824"/>
    </source>
</evidence>
<dbReference type="SUPFAM" id="SSF55021">
    <property type="entry name" value="ACT-like"/>
    <property type="match status" value="1"/>
</dbReference>
<comment type="pathway">
    <text evidence="5">Metabolic intermediate biosynthesis; prephenate biosynthesis; prephenate from chorismate: step 1/1.</text>
</comment>
<evidence type="ECO:0000256" key="2">
    <source>
        <dbReference type="ARBA" id="ARBA00002364"/>
    </source>
</evidence>
<comment type="function">
    <text evidence="2">Catalyzes the Claisen rearrangement of chorismate to prephenate and the decarboxylation/dehydration of prephenate to phenylpyruvate.</text>
</comment>
<organism evidence="22 23">
    <name type="scientific">Clostridium aromativorans</name>
    <dbReference type="NCBI Taxonomy" id="2836848"/>
    <lineage>
        <taxon>Bacteria</taxon>
        <taxon>Bacillati</taxon>
        <taxon>Bacillota</taxon>
        <taxon>Clostridia</taxon>
        <taxon>Eubacteriales</taxon>
        <taxon>Clostridiaceae</taxon>
        <taxon>Clostridium</taxon>
    </lineage>
</organism>
<keyword evidence="11" id="KW-0057">Aromatic amino acid biosynthesis</keyword>
<evidence type="ECO:0000256" key="5">
    <source>
        <dbReference type="ARBA" id="ARBA00004817"/>
    </source>
</evidence>
<dbReference type="Pfam" id="PF01817">
    <property type="entry name" value="CM_2"/>
    <property type="match status" value="1"/>
</dbReference>
<dbReference type="SUPFAM" id="SSF48600">
    <property type="entry name" value="Chorismate mutase II"/>
    <property type="match status" value="1"/>
</dbReference>
<feature type="domain" description="Chorismate mutase" evidence="19">
    <location>
        <begin position="1"/>
        <end position="88"/>
    </location>
</feature>
<keyword evidence="12" id="KW-0584">Phenylalanine biosynthesis</keyword>
<dbReference type="PROSITE" id="PS51171">
    <property type="entry name" value="PREPHENATE_DEHYDR_3"/>
    <property type="match status" value="1"/>
</dbReference>
<dbReference type="InterPro" id="IPR002912">
    <property type="entry name" value="ACT_dom"/>
</dbReference>
<sequence length="372" mass="43403">MESLDELRNKINKLDGEMVRIFIERMNVVSKVAEYKKENHMNVLDENREENIIKTQLENFKQSSMKNEIETFLRDIMSISRDLQEKKIKEDNKPEIMGYNHSCKVGFQGILASFSYEALIDYFGDKVKTLGFDNFEDVFNSLENGNVDYGILPIENSSTGGISQVYDLLEKYDLYIVGEKCIKVNHNLLGVPGASIEDIEEVYSHSQAFMQSSKFLKKHKHWKLIPYFNTAKSAEYIKKENDKSKASIASRKAAEFYGLDVLKENINYNSYNYTRFIVISRNMVYDRKCDKITILITLPHKVGSLYNVLKFFWENNLNMTKIESRPMVNRPWQYFFCIDFYGNIMEMGTKSALEGIKKESSYFKLLGNYREG</sequence>
<dbReference type="CDD" id="cd04905">
    <property type="entry name" value="ACT_CM-PDT"/>
    <property type="match status" value="1"/>
</dbReference>
<evidence type="ECO:0000256" key="17">
    <source>
        <dbReference type="ARBA" id="ARBA00031520"/>
    </source>
</evidence>
<gene>
    <name evidence="22" type="ORF">LN736_08215</name>
</gene>
<keyword evidence="23" id="KW-1185">Reference proteome</keyword>
<proteinExistence type="predicted"/>
<evidence type="ECO:0000313" key="22">
    <source>
        <dbReference type="EMBL" id="MCC9294840.1"/>
    </source>
</evidence>
<evidence type="ECO:0000256" key="4">
    <source>
        <dbReference type="ARBA" id="ARBA00004741"/>
    </source>
</evidence>
<evidence type="ECO:0000256" key="14">
    <source>
        <dbReference type="ARBA" id="ARBA00023239"/>
    </source>
</evidence>
<comment type="catalytic activity">
    <reaction evidence="18">
        <text>prephenate + H(+) = 3-phenylpyruvate + CO2 + H2O</text>
        <dbReference type="Rhea" id="RHEA:21648"/>
        <dbReference type="ChEBI" id="CHEBI:15377"/>
        <dbReference type="ChEBI" id="CHEBI:15378"/>
        <dbReference type="ChEBI" id="CHEBI:16526"/>
        <dbReference type="ChEBI" id="CHEBI:18005"/>
        <dbReference type="ChEBI" id="CHEBI:29934"/>
        <dbReference type="EC" id="4.2.1.51"/>
    </reaction>
</comment>
<dbReference type="PANTHER" id="PTHR21022:SF19">
    <property type="entry name" value="PREPHENATE DEHYDRATASE-RELATED"/>
    <property type="match status" value="1"/>
</dbReference>
<name>A0ABS8N500_9CLOT</name>
<dbReference type="Proteomes" id="UP001165422">
    <property type="component" value="Unassembled WGS sequence"/>
</dbReference>
<evidence type="ECO:0000256" key="3">
    <source>
        <dbReference type="ARBA" id="ARBA00004496"/>
    </source>
</evidence>
<evidence type="ECO:0000256" key="10">
    <source>
        <dbReference type="ARBA" id="ARBA00022605"/>
    </source>
</evidence>
<dbReference type="SUPFAM" id="SSF53850">
    <property type="entry name" value="Periplasmic binding protein-like II"/>
    <property type="match status" value="1"/>
</dbReference>
<protein>
    <recommendedName>
        <fullName evidence="7">Bifunctional chorismate mutase/prephenate dehydratase</fullName>
        <ecNumber evidence="6">4.2.1.51</ecNumber>
    </recommendedName>
    <alternativeName>
        <fullName evidence="17">Chorismate mutase-prephenate dehydratase</fullName>
    </alternativeName>
    <alternativeName>
        <fullName evidence="8">Prephenate dehydratase</fullName>
    </alternativeName>
    <alternativeName>
        <fullName evidence="16">p-protein</fullName>
    </alternativeName>
</protein>
<dbReference type="GO" id="GO:0004106">
    <property type="term" value="F:chorismate mutase activity"/>
    <property type="evidence" value="ECO:0007669"/>
    <property type="project" value="UniProtKB-EC"/>
</dbReference>
<dbReference type="PIRSF" id="PIRSF001500">
    <property type="entry name" value="Chor_mut_pdt_Ppr"/>
    <property type="match status" value="1"/>
</dbReference>
<dbReference type="InterPro" id="IPR036979">
    <property type="entry name" value="CM_dom_sf"/>
</dbReference>
<feature type="domain" description="Prephenate dehydratase" evidence="20">
    <location>
        <begin position="104"/>
        <end position="281"/>
    </location>
</feature>
<keyword evidence="13 22" id="KW-0413">Isomerase</keyword>
<keyword evidence="10" id="KW-0028">Amino-acid biosynthesis</keyword>
<evidence type="ECO:0000256" key="18">
    <source>
        <dbReference type="ARBA" id="ARBA00047848"/>
    </source>
</evidence>
<dbReference type="InterPro" id="IPR036263">
    <property type="entry name" value="Chorismate_II_sf"/>
</dbReference>
<dbReference type="InterPro" id="IPR002701">
    <property type="entry name" value="CM_II_prokaryot"/>
</dbReference>
<dbReference type="Gene3D" id="3.40.190.10">
    <property type="entry name" value="Periplasmic binding protein-like II"/>
    <property type="match status" value="2"/>
</dbReference>
<comment type="catalytic activity">
    <reaction evidence="1">
        <text>chorismate = prephenate</text>
        <dbReference type="Rhea" id="RHEA:13897"/>
        <dbReference type="ChEBI" id="CHEBI:29748"/>
        <dbReference type="ChEBI" id="CHEBI:29934"/>
        <dbReference type="EC" id="5.4.99.5"/>
    </reaction>
</comment>
<evidence type="ECO:0000256" key="13">
    <source>
        <dbReference type="ARBA" id="ARBA00023235"/>
    </source>
</evidence>
<dbReference type="SMART" id="SM00830">
    <property type="entry name" value="CM_2"/>
    <property type="match status" value="1"/>
</dbReference>
<evidence type="ECO:0000259" key="21">
    <source>
        <dbReference type="PROSITE" id="PS51671"/>
    </source>
</evidence>
<dbReference type="Gene3D" id="3.30.70.260">
    <property type="match status" value="1"/>
</dbReference>
<evidence type="ECO:0000256" key="6">
    <source>
        <dbReference type="ARBA" id="ARBA00013147"/>
    </source>
</evidence>
<dbReference type="PANTHER" id="PTHR21022">
    <property type="entry name" value="PREPHENATE DEHYDRATASE P PROTEIN"/>
    <property type="match status" value="1"/>
</dbReference>
<dbReference type="CDD" id="cd13631">
    <property type="entry name" value="PBP2_Ct-PDT_like"/>
    <property type="match status" value="1"/>
</dbReference>
<reference evidence="22" key="1">
    <citation type="submission" date="2021-11" db="EMBL/GenBank/DDBJ databases">
        <authorList>
            <person name="Qingchun L."/>
            <person name="Dong Z."/>
            <person name="Zongwei Q."/>
            <person name="Jia Z."/>
            <person name="Duotao L."/>
        </authorList>
    </citation>
    <scope>NUCLEOTIDE SEQUENCE</scope>
    <source>
        <strain evidence="22">WLY-B-L2</strain>
    </source>
</reference>
<evidence type="ECO:0000256" key="9">
    <source>
        <dbReference type="ARBA" id="ARBA00022490"/>
    </source>
</evidence>
<dbReference type="PROSITE" id="PS51671">
    <property type="entry name" value="ACT"/>
    <property type="match status" value="1"/>
</dbReference>
<dbReference type="Pfam" id="PF00800">
    <property type="entry name" value="PDT"/>
    <property type="match status" value="1"/>
</dbReference>
<dbReference type="PROSITE" id="PS51168">
    <property type="entry name" value="CHORISMATE_MUT_2"/>
    <property type="match status" value="1"/>
</dbReference>
<keyword evidence="15" id="KW-0511">Multifunctional enzyme</keyword>
<evidence type="ECO:0000256" key="15">
    <source>
        <dbReference type="ARBA" id="ARBA00023268"/>
    </source>
</evidence>
<keyword evidence="14" id="KW-0456">Lyase</keyword>
<accession>A0ABS8N500</accession>
<keyword evidence="9" id="KW-0963">Cytoplasm</keyword>
<evidence type="ECO:0000313" key="23">
    <source>
        <dbReference type="Proteomes" id="UP001165422"/>
    </source>
</evidence>
<dbReference type="EC" id="4.2.1.51" evidence="6"/>
<dbReference type="InterPro" id="IPR018528">
    <property type="entry name" value="Preph_deHydtase_CS"/>
</dbReference>
<comment type="subcellular location">
    <subcellularLocation>
        <location evidence="3">Cytoplasm</location>
    </subcellularLocation>
</comment>
<dbReference type="InterPro" id="IPR001086">
    <property type="entry name" value="Preph_deHydtase"/>
</dbReference>
<evidence type="ECO:0000256" key="8">
    <source>
        <dbReference type="ARBA" id="ARBA00021872"/>
    </source>
</evidence>
<evidence type="ECO:0000256" key="11">
    <source>
        <dbReference type="ARBA" id="ARBA00023141"/>
    </source>
</evidence>
<dbReference type="EMBL" id="JAJJPB010000008">
    <property type="protein sequence ID" value="MCC9294840.1"/>
    <property type="molecule type" value="Genomic_DNA"/>
</dbReference>
<dbReference type="PROSITE" id="PS00858">
    <property type="entry name" value="PREPHENATE_DEHYDR_2"/>
    <property type="match status" value="1"/>
</dbReference>
<comment type="caution">
    <text evidence="22">The sequence shown here is derived from an EMBL/GenBank/DDBJ whole genome shotgun (WGS) entry which is preliminary data.</text>
</comment>